<dbReference type="Gene3D" id="3.40.190.290">
    <property type="match status" value="1"/>
</dbReference>
<dbReference type="OrthoDB" id="9785974at2"/>
<name>A0A2T1KP72_9GAMM</name>
<dbReference type="PROSITE" id="PS50931">
    <property type="entry name" value="HTH_LYSR"/>
    <property type="match status" value="1"/>
</dbReference>
<organism evidence="6 7">
    <name type="scientific">Marinobacter fuscus</name>
    <dbReference type="NCBI Taxonomy" id="2109942"/>
    <lineage>
        <taxon>Bacteria</taxon>
        <taxon>Pseudomonadati</taxon>
        <taxon>Pseudomonadota</taxon>
        <taxon>Gammaproteobacteria</taxon>
        <taxon>Pseudomonadales</taxon>
        <taxon>Marinobacteraceae</taxon>
        <taxon>Marinobacter</taxon>
    </lineage>
</organism>
<keyword evidence="3" id="KW-0238">DNA-binding</keyword>
<dbReference type="Proteomes" id="UP000239866">
    <property type="component" value="Unassembled WGS sequence"/>
</dbReference>
<dbReference type="InterPro" id="IPR036390">
    <property type="entry name" value="WH_DNA-bd_sf"/>
</dbReference>
<evidence type="ECO:0000313" key="6">
    <source>
        <dbReference type="EMBL" id="PSF11946.1"/>
    </source>
</evidence>
<dbReference type="Pfam" id="PF00126">
    <property type="entry name" value="HTH_1"/>
    <property type="match status" value="1"/>
</dbReference>
<keyword evidence="4" id="KW-0804">Transcription</keyword>
<keyword evidence="2" id="KW-0805">Transcription regulation</keyword>
<dbReference type="CDD" id="cd08421">
    <property type="entry name" value="PBP2_LTTR_like_1"/>
    <property type="match status" value="1"/>
</dbReference>
<evidence type="ECO:0000256" key="3">
    <source>
        <dbReference type="ARBA" id="ARBA00023125"/>
    </source>
</evidence>
<feature type="domain" description="HTH lysR-type" evidence="5">
    <location>
        <begin position="5"/>
        <end position="62"/>
    </location>
</feature>
<proteinExistence type="inferred from homology"/>
<comment type="caution">
    <text evidence="6">The sequence shown here is derived from an EMBL/GenBank/DDBJ whole genome shotgun (WGS) entry which is preliminary data.</text>
</comment>
<protein>
    <submittedName>
        <fullName evidence="6">LysR family transcriptional regulator</fullName>
    </submittedName>
</protein>
<dbReference type="InterPro" id="IPR000847">
    <property type="entry name" value="LysR_HTH_N"/>
</dbReference>
<dbReference type="PANTHER" id="PTHR30419">
    <property type="entry name" value="HTH-TYPE TRANSCRIPTIONAL REGULATOR YBHD"/>
    <property type="match status" value="1"/>
</dbReference>
<dbReference type="Pfam" id="PF03466">
    <property type="entry name" value="LysR_substrate"/>
    <property type="match status" value="1"/>
</dbReference>
<evidence type="ECO:0000259" key="5">
    <source>
        <dbReference type="PROSITE" id="PS50931"/>
    </source>
</evidence>
<gene>
    <name evidence="6" type="ORF">C7H09_05150</name>
</gene>
<keyword evidence="7" id="KW-1185">Reference proteome</keyword>
<dbReference type="InterPro" id="IPR050950">
    <property type="entry name" value="HTH-type_LysR_regulators"/>
</dbReference>
<dbReference type="InterPro" id="IPR036388">
    <property type="entry name" value="WH-like_DNA-bd_sf"/>
</dbReference>
<dbReference type="GO" id="GO:0005829">
    <property type="term" value="C:cytosol"/>
    <property type="evidence" value="ECO:0007669"/>
    <property type="project" value="TreeGrafter"/>
</dbReference>
<dbReference type="GO" id="GO:0003677">
    <property type="term" value="F:DNA binding"/>
    <property type="evidence" value="ECO:0007669"/>
    <property type="project" value="UniProtKB-KW"/>
</dbReference>
<evidence type="ECO:0000313" key="7">
    <source>
        <dbReference type="Proteomes" id="UP000239866"/>
    </source>
</evidence>
<dbReference type="InterPro" id="IPR005119">
    <property type="entry name" value="LysR_subst-bd"/>
</dbReference>
<evidence type="ECO:0000256" key="4">
    <source>
        <dbReference type="ARBA" id="ARBA00023163"/>
    </source>
</evidence>
<evidence type="ECO:0000256" key="2">
    <source>
        <dbReference type="ARBA" id="ARBA00023015"/>
    </source>
</evidence>
<accession>A0A2T1KP72</accession>
<dbReference type="Gene3D" id="1.10.10.10">
    <property type="entry name" value="Winged helix-like DNA-binding domain superfamily/Winged helix DNA-binding domain"/>
    <property type="match status" value="1"/>
</dbReference>
<comment type="similarity">
    <text evidence="1">Belongs to the LysR transcriptional regulatory family.</text>
</comment>
<dbReference type="PANTHER" id="PTHR30419:SF2">
    <property type="entry name" value="LYSR FAMILY TRANSCRIPTIONAL REGULATOR"/>
    <property type="match status" value="1"/>
</dbReference>
<dbReference type="AlphaFoldDB" id="A0A2T1KP72"/>
<dbReference type="GO" id="GO:0003700">
    <property type="term" value="F:DNA-binding transcription factor activity"/>
    <property type="evidence" value="ECO:0007669"/>
    <property type="project" value="InterPro"/>
</dbReference>
<evidence type="ECO:0000256" key="1">
    <source>
        <dbReference type="ARBA" id="ARBA00009437"/>
    </source>
</evidence>
<dbReference type="SUPFAM" id="SSF53850">
    <property type="entry name" value="Periplasmic binding protein-like II"/>
    <property type="match status" value="1"/>
</dbReference>
<dbReference type="SUPFAM" id="SSF46785">
    <property type="entry name" value="Winged helix' DNA-binding domain"/>
    <property type="match status" value="1"/>
</dbReference>
<reference evidence="6 7" key="1">
    <citation type="submission" date="2018-03" db="EMBL/GenBank/DDBJ databases">
        <title>Marinobacter brunus sp. nov., a marine bacterium of Gamma-proteobacteria isolated from the surface seawater of the South China Sea.</title>
        <authorList>
            <person name="Cheng H."/>
            <person name="Wu Y.-H."/>
            <person name="Xamxidin M."/>
            <person name="Xu X.-W."/>
        </authorList>
    </citation>
    <scope>NUCLEOTIDE SEQUENCE [LARGE SCALE GENOMIC DNA]</scope>
    <source>
        <strain evidence="6 7">NH169-3</strain>
    </source>
</reference>
<dbReference type="RefSeq" id="WP_106761540.1">
    <property type="nucleotide sequence ID" value="NZ_PXNP01000019.1"/>
</dbReference>
<dbReference type="EMBL" id="PXNP01000019">
    <property type="protein sequence ID" value="PSF11946.1"/>
    <property type="molecule type" value="Genomic_DNA"/>
</dbReference>
<dbReference type="FunFam" id="1.10.10.10:FF:000001">
    <property type="entry name" value="LysR family transcriptional regulator"/>
    <property type="match status" value="1"/>
</dbReference>
<sequence>MAIKYDLTDFRLFIKIAETESLSRGAEQCHMSVPAASNRVRNLEDNLGIKLLQRTSQGVNLTNEGRVYLRHARKIVAQLEVLSGDLQEFTKGVTGQLRLFANTTAITELLPAVLGEYLQSHPNVHVEMKEKVSEEIIRAVKEGMADLGIVSGNIPTADLQTRPFARSRLIVICPMDHPLAEHKEISFEDCLSYPLISLLEASAIHQFLVREAEKLHVDLNIRVQVASYDAIYRMVAAKVGIAIIPQLGFARHKGTRDIKQIELVDAWAERNFQLCSVDFESLPTFAQEFCESLLQRYG</sequence>